<feature type="region of interest" description="Disordered" evidence="11">
    <location>
        <begin position="426"/>
        <end position="506"/>
    </location>
</feature>
<dbReference type="GO" id="GO:0030154">
    <property type="term" value="P:cell differentiation"/>
    <property type="evidence" value="ECO:0007669"/>
    <property type="project" value="UniProtKB-KW"/>
</dbReference>
<keyword evidence="5" id="KW-0963">Cytoplasm</keyword>
<evidence type="ECO:0000256" key="4">
    <source>
        <dbReference type="ARBA" id="ARBA00022473"/>
    </source>
</evidence>
<dbReference type="InterPro" id="IPR036910">
    <property type="entry name" value="HMG_box_dom_sf"/>
</dbReference>
<protein>
    <recommendedName>
        <fullName evidence="12">Maelstrom domain-containing protein</fullName>
    </recommendedName>
</protein>
<reference evidence="13" key="1">
    <citation type="submission" date="2020-08" db="EMBL/GenBank/DDBJ databases">
        <title>Genome sequencing and assembly of the red palm weevil Rhynchophorus ferrugineus.</title>
        <authorList>
            <person name="Dias G.B."/>
            <person name="Bergman C.M."/>
            <person name="Manee M."/>
        </authorList>
    </citation>
    <scope>NUCLEOTIDE SEQUENCE</scope>
    <source>
        <strain evidence="13">AA-2017</strain>
        <tissue evidence="13">Whole larva</tissue>
    </source>
</reference>
<evidence type="ECO:0000313" key="14">
    <source>
        <dbReference type="Proteomes" id="UP000625711"/>
    </source>
</evidence>
<dbReference type="GO" id="GO:0060964">
    <property type="term" value="P:regulation of miRNA-mediated gene silencing"/>
    <property type="evidence" value="ECO:0007669"/>
    <property type="project" value="InterPro"/>
</dbReference>
<gene>
    <name evidence="13" type="ORF">GWI33_002035</name>
</gene>
<keyword evidence="7" id="KW-0238">DNA-binding</keyword>
<evidence type="ECO:0000256" key="7">
    <source>
        <dbReference type="ARBA" id="ARBA00023125"/>
    </source>
</evidence>
<evidence type="ECO:0000256" key="11">
    <source>
        <dbReference type="SAM" id="MobiDB-lite"/>
    </source>
</evidence>
<evidence type="ECO:0000256" key="3">
    <source>
        <dbReference type="ARBA" id="ARBA00007057"/>
    </source>
</evidence>
<dbReference type="SUPFAM" id="SSF47095">
    <property type="entry name" value="HMG-box"/>
    <property type="match status" value="1"/>
</dbReference>
<feature type="compositionally biased region" description="Polar residues" evidence="11">
    <location>
        <begin position="458"/>
        <end position="469"/>
    </location>
</feature>
<dbReference type="EMBL" id="JAACXV010000015">
    <property type="protein sequence ID" value="KAF7287214.1"/>
    <property type="molecule type" value="Genomic_DNA"/>
</dbReference>
<evidence type="ECO:0000256" key="2">
    <source>
        <dbReference type="ARBA" id="ARBA00004496"/>
    </source>
</evidence>
<accession>A0A834IU22</accession>
<dbReference type="GO" id="GO:0007140">
    <property type="term" value="P:male meiotic nuclear division"/>
    <property type="evidence" value="ECO:0007669"/>
    <property type="project" value="TreeGrafter"/>
</dbReference>
<dbReference type="GO" id="GO:0045892">
    <property type="term" value="P:negative regulation of DNA-templated transcription"/>
    <property type="evidence" value="ECO:0007669"/>
    <property type="project" value="TreeGrafter"/>
</dbReference>
<feature type="compositionally biased region" description="Polar residues" evidence="11">
    <location>
        <begin position="426"/>
        <end position="442"/>
    </location>
</feature>
<dbReference type="GO" id="GO:0005634">
    <property type="term" value="C:nucleus"/>
    <property type="evidence" value="ECO:0007669"/>
    <property type="project" value="UniProtKB-SubCell"/>
</dbReference>
<dbReference type="PANTHER" id="PTHR21358:SF4">
    <property type="entry name" value="PROTEIN MAELSTROM HOMOLOG"/>
    <property type="match status" value="1"/>
</dbReference>
<dbReference type="GO" id="GO:0043186">
    <property type="term" value="C:P granule"/>
    <property type="evidence" value="ECO:0007669"/>
    <property type="project" value="TreeGrafter"/>
</dbReference>
<comment type="caution">
    <text evidence="13">The sequence shown here is derived from an EMBL/GenBank/DDBJ whole genome shotgun (WGS) entry which is preliminary data.</text>
</comment>
<dbReference type="Pfam" id="PF13017">
    <property type="entry name" value="Maelstrom"/>
    <property type="match status" value="1"/>
</dbReference>
<evidence type="ECO:0000256" key="6">
    <source>
        <dbReference type="ARBA" id="ARBA00022782"/>
    </source>
</evidence>
<keyword evidence="4" id="KW-0217">Developmental protein</keyword>
<comment type="similarity">
    <text evidence="3">Belongs to the maelstrom family.</text>
</comment>
<evidence type="ECO:0000256" key="1">
    <source>
        <dbReference type="ARBA" id="ARBA00004123"/>
    </source>
</evidence>
<evidence type="ECO:0000313" key="13">
    <source>
        <dbReference type="EMBL" id="KAF7287214.1"/>
    </source>
</evidence>
<keyword evidence="10" id="KW-0469">Meiosis</keyword>
<organism evidence="13 14">
    <name type="scientific">Rhynchophorus ferrugineus</name>
    <name type="common">Red palm weevil</name>
    <name type="synonym">Curculio ferrugineus</name>
    <dbReference type="NCBI Taxonomy" id="354439"/>
    <lineage>
        <taxon>Eukaryota</taxon>
        <taxon>Metazoa</taxon>
        <taxon>Ecdysozoa</taxon>
        <taxon>Arthropoda</taxon>
        <taxon>Hexapoda</taxon>
        <taxon>Insecta</taxon>
        <taxon>Pterygota</taxon>
        <taxon>Neoptera</taxon>
        <taxon>Endopterygota</taxon>
        <taxon>Coleoptera</taxon>
        <taxon>Polyphaga</taxon>
        <taxon>Cucujiformia</taxon>
        <taxon>Curculionidae</taxon>
        <taxon>Dryophthorinae</taxon>
        <taxon>Rhynchophorus</taxon>
    </lineage>
</organism>
<dbReference type="InterPro" id="IPR039259">
    <property type="entry name" value="Protein_maelstrom"/>
</dbReference>
<dbReference type="GO" id="GO:0034587">
    <property type="term" value="P:piRNA processing"/>
    <property type="evidence" value="ECO:0007669"/>
    <property type="project" value="TreeGrafter"/>
</dbReference>
<keyword evidence="8" id="KW-0943">RNA-mediated gene silencing</keyword>
<dbReference type="PANTHER" id="PTHR21358">
    <property type="entry name" value="PROTEIN MAELSTROM HOMOLOG"/>
    <property type="match status" value="1"/>
</dbReference>
<proteinExistence type="inferred from homology"/>
<feature type="compositionally biased region" description="Low complexity" evidence="11">
    <location>
        <begin position="470"/>
        <end position="485"/>
    </location>
</feature>
<keyword evidence="6" id="KW-0221">Differentiation</keyword>
<keyword evidence="14" id="KW-1185">Reference proteome</keyword>
<feature type="domain" description="Maelstrom" evidence="12">
    <location>
        <begin position="126"/>
        <end position="310"/>
    </location>
</feature>
<evidence type="ECO:0000256" key="8">
    <source>
        <dbReference type="ARBA" id="ARBA00023158"/>
    </source>
</evidence>
<dbReference type="InterPro" id="IPR024970">
    <property type="entry name" value="Maelstrom"/>
</dbReference>
<sequence>MAPKKQAKPNGFLLFALDLQKQHSIKYRSIKEACEGAAPIWSTMPSNKRKLYDERAKQMKGGKSTNLTSEGVLVDTILKQKKEKDDADQKSRNDIYEMLSVAHAKGELATKEFFVIDINVFCHCETSNKYYPAEISVLKFNIKDGVMEDNIFYSMVDSGPLPAGYKCIARNHSDMTHLLPIPFEKNAPDNQKDIYRRFKAFLQKVSEVLNRWCEEFDNIEGKYKIYNFQYLLNTIKNVISKSIECIPYSLTDRLLETDVYSYVHDIACKFHKTTSKPQYCCRSAVIRYVYILCDCCCDELNIEPIPDQHTASSMLQYKDGFVRFGRRRPNYAPSNEWESAFTSTTYSTFDSDCETVVGSSGSSVVSFDQDFPPLIASQSGNTGTSDESDGWKTVKGKTFKKGLQKSAVTMLSNGSHNSKAKIINNESQQSAVTMPDNGSQDTYKPKGRGFSKHENSAALLSSSGPSYQANSSISTSSSSNFTPSIKGRGRGFSSSTIQMLRPGIQF</sequence>
<name>A0A834IU22_RHYFE</name>
<dbReference type="GO" id="GO:0043565">
    <property type="term" value="F:sequence-specific DNA binding"/>
    <property type="evidence" value="ECO:0007669"/>
    <property type="project" value="TreeGrafter"/>
</dbReference>
<dbReference type="OrthoDB" id="24555at2759"/>
<evidence type="ECO:0000256" key="5">
    <source>
        <dbReference type="ARBA" id="ARBA00022490"/>
    </source>
</evidence>
<evidence type="ECO:0000256" key="10">
    <source>
        <dbReference type="ARBA" id="ARBA00023254"/>
    </source>
</evidence>
<evidence type="ECO:0000256" key="9">
    <source>
        <dbReference type="ARBA" id="ARBA00023242"/>
    </source>
</evidence>
<comment type="subcellular location">
    <subcellularLocation>
        <location evidence="2">Cytoplasm</location>
    </subcellularLocation>
    <subcellularLocation>
        <location evidence="1">Nucleus</location>
    </subcellularLocation>
</comment>
<dbReference type="AlphaFoldDB" id="A0A834IU22"/>
<dbReference type="GO" id="GO:0007283">
    <property type="term" value="P:spermatogenesis"/>
    <property type="evidence" value="ECO:0007669"/>
    <property type="project" value="TreeGrafter"/>
</dbReference>
<keyword evidence="9" id="KW-0539">Nucleus</keyword>
<evidence type="ECO:0000259" key="12">
    <source>
        <dbReference type="Pfam" id="PF13017"/>
    </source>
</evidence>
<dbReference type="Proteomes" id="UP000625711">
    <property type="component" value="Unassembled WGS sequence"/>
</dbReference>